<dbReference type="PANTHER" id="PTHR33365">
    <property type="entry name" value="YALI0B05434P"/>
    <property type="match status" value="1"/>
</dbReference>
<gene>
    <name evidence="5" type="ORF">BU26DRAFT_462243</name>
</gene>
<organism evidence="5 6">
    <name type="scientific">Trematosphaeria pertusa</name>
    <dbReference type="NCBI Taxonomy" id="390896"/>
    <lineage>
        <taxon>Eukaryota</taxon>
        <taxon>Fungi</taxon>
        <taxon>Dikarya</taxon>
        <taxon>Ascomycota</taxon>
        <taxon>Pezizomycotina</taxon>
        <taxon>Dothideomycetes</taxon>
        <taxon>Pleosporomycetidae</taxon>
        <taxon>Pleosporales</taxon>
        <taxon>Massarineae</taxon>
        <taxon>Trematosphaeriaceae</taxon>
        <taxon>Trematosphaeria</taxon>
    </lineage>
</organism>
<dbReference type="GO" id="GO:0016491">
    <property type="term" value="F:oxidoreductase activity"/>
    <property type="evidence" value="ECO:0007669"/>
    <property type="project" value="UniProtKB-KW"/>
</dbReference>
<proteinExistence type="inferred from homology"/>
<dbReference type="RefSeq" id="XP_033680418.1">
    <property type="nucleotide sequence ID" value="XM_033825084.1"/>
</dbReference>
<evidence type="ECO:0000256" key="4">
    <source>
        <dbReference type="SAM" id="Phobius"/>
    </source>
</evidence>
<evidence type="ECO:0000256" key="3">
    <source>
        <dbReference type="ARBA" id="ARBA00035112"/>
    </source>
</evidence>
<dbReference type="OrthoDB" id="3687641at2759"/>
<name>A0A6A6I4G9_9PLEO</name>
<sequence length="212" mass="23779">MMLSSRFSTRGYTLLSDEGPFKGYWQLASRIGLLYLSILITLALGASVFVGFLIGKSSAAGASLIPVPLTTRQFVYDRSFSYPPNNITNGAWGTLFPRQGGFFSHEPTIPDRSTLSVFHQLHCLDAIRHAYWQLHDAAMEGKKMSDEEFTVMTSPSHVRHCVDLLRQSLMCSADRTLEVKDDKGGVSGFGTVHHCYDYEELLYTVEKWQESP</sequence>
<evidence type="ECO:0000256" key="2">
    <source>
        <dbReference type="ARBA" id="ARBA00023002"/>
    </source>
</evidence>
<keyword evidence="2" id="KW-0560">Oxidoreductase</keyword>
<protein>
    <submittedName>
        <fullName evidence="5">Uncharacterized protein</fullName>
    </submittedName>
</protein>
<keyword evidence="4" id="KW-0812">Transmembrane</keyword>
<comment type="pathway">
    <text evidence="1">Mycotoxin biosynthesis.</text>
</comment>
<dbReference type="GO" id="GO:0043386">
    <property type="term" value="P:mycotoxin biosynthetic process"/>
    <property type="evidence" value="ECO:0007669"/>
    <property type="project" value="InterPro"/>
</dbReference>
<dbReference type="Proteomes" id="UP000800094">
    <property type="component" value="Unassembled WGS sequence"/>
</dbReference>
<dbReference type="GeneID" id="54578414"/>
<dbReference type="EMBL" id="ML987200">
    <property type="protein sequence ID" value="KAF2245414.1"/>
    <property type="molecule type" value="Genomic_DNA"/>
</dbReference>
<dbReference type="PANTHER" id="PTHR33365:SF11">
    <property type="entry name" value="TAT PATHWAY SIGNAL SEQUENCE"/>
    <property type="match status" value="1"/>
</dbReference>
<feature type="transmembrane region" description="Helical" evidence="4">
    <location>
        <begin position="32"/>
        <end position="54"/>
    </location>
</feature>
<reference evidence="5" key="1">
    <citation type="journal article" date="2020" name="Stud. Mycol.">
        <title>101 Dothideomycetes genomes: a test case for predicting lifestyles and emergence of pathogens.</title>
        <authorList>
            <person name="Haridas S."/>
            <person name="Albert R."/>
            <person name="Binder M."/>
            <person name="Bloem J."/>
            <person name="Labutti K."/>
            <person name="Salamov A."/>
            <person name="Andreopoulos B."/>
            <person name="Baker S."/>
            <person name="Barry K."/>
            <person name="Bills G."/>
            <person name="Bluhm B."/>
            <person name="Cannon C."/>
            <person name="Castanera R."/>
            <person name="Culley D."/>
            <person name="Daum C."/>
            <person name="Ezra D."/>
            <person name="Gonzalez J."/>
            <person name="Henrissat B."/>
            <person name="Kuo A."/>
            <person name="Liang C."/>
            <person name="Lipzen A."/>
            <person name="Lutzoni F."/>
            <person name="Magnuson J."/>
            <person name="Mondo S."/>
            <person name="Nolan M."/>
            <person name="Ohm R."/>
            <person name="Pangilinan J."/>
            <person name="Park H.-J."/>
            <person name="Ramirez L."/>
            <person name="Alfaro M."/>
            <person name="Sun H."/>
            <person name="Tritt A."/>
            <person name="Yoshinaga Y."/>
            <person name="Zwiers L.-H."/>
            <person name="Turgeon B."/>
            <person name="Goodwin S."/>
            <person name="Spatafora J."/>
            <person name="Crous P."/>
            <person name="Grigoriev I."/>
        </authorList>
    </citation>
    <scope>NUCLEOTIDE SEQUENCE</scope>
    <source>
        <strain evidence="5">CBS 122368</strain>
    </source>
</reference>
<comment type="similarity">
    <text evidence="3">Belongs to the ustYa family.</text>
</comment>
<dbReference type="InterPro" id="IPR021765">
    <property type="entry name" value="UstYa-like"/>
</dbReference>
<keyword evidence="4" id="KW-0472">Membrane</keyword>
<keyword evidence="4" id="KW-1133">Transmembrane helix</keyword>
<evidence type="ECO:0000256" key="1">
    <source>
        <dbReference type="ARBA" id="ARBA00004685"/>
    </source>
</evidence>
<evidence type="ECO:0000313" key="6">
    <source>
        <dbReference type="Proteomes" id="UP000800094"/>
    </source>
</evidence>
<dbReference type="Pfam" id="PF11807">
    <property type="entry name" value="UstYa"/>
    <property type="match status" value="1"/>
</dbReference>
<dbReference type="AlphaFoldDB" id="A0A6A6I4G9"/>
<accession>A0A6A6I4G9</accession>
<evidence type="ECO:0000313" key="5">
    <source>
        <dbReference type="EMBL" id="KAF2245414.1"/>
    </source>
</evidence>
<keyword evidence="6" id="KW-1185">Reference proteome</keyword>